<dbReference type="STRING" id="1300345.LF41_2694"/>
<comment type="caution">
    <text evidence="2">The sequence shown here is derived from an EMBL/GenBank/DDBJ whole genome shotgun (WGS) entry which is preliminary data.</text>
</comment>
<evidence type="ECO:0000256" key="1">
    <source>
        <dbReference type="SAM" id="MobiDB-lite"/>
    </source>
</evidence>
<keyword evidence="3" id="KW-1185">Reference proteome</keyword>
<proteinExistence type="predicted"/>
<gene>
    <name evidence="2" type="ORF">LF41_2694</name>
</gene>
<organism evidence="2 3">
    <name type="scientific">Lysobacter dokdonensis DS-58</name>
    <dbReference type="NCBI Taxonomy" id="1300345"/>
    <lineage>
        <taxon>Bacteria</taxon>
        <taxon>Pseudomonadati</taxon>
        <taxon>Pseudomonadota</taxon>
        <taxon>Gammaproteobacteria</taxon>
        <taxon>Lysobacterales</taxon>
        <taxon>Lysobacteraceae</taxon>
        <taxon>Noviluteimonas</taxon>
    </lineage>
</organism>
<evidence type="ECO:0000313" key="2">
    <source>
        <dbReference type="EMBL" id="KGQ19751.1"/>
    </source>
</evidence>
<sequence length="93" mass="9919">MSPRTGVEPAGPSHPRMSSPVHRTGAAAVRPLTSLKSFGRGHGCASGRLHPRPPRPITETMTRTARRVDSPPGNVRGRSRAIPSLAFPQPEIP</sequence>
<dbReference type="AlphaFoldDB" id="A0A0A2WHU5"/>
<feature type="region of interest" description="Disordered" evidence="1">
    <location>
        <begin position="1"/>
        <end position="93"/>
    </location>
</feature>
<dbReference type="EMBL" id="JRKJ01000006">
    <property type="protein sequence ID" value="KGQ19751.1"/>
    <property type="molecule type" value="Genomic_DNA"/>
</dbReference>
<dbReference type="Proteomes" id="UP000030518">
    <property type="component" value="Unassembled WGS sequence"/>
</dbReference>
<dbReference type="PATRIC" id="fig|1300345.3.peg.1255"/>
<protein>
    <submittedName>
        <fullName evidence="2">Uncharacterized protein</fullName>
    </submittedName>
</protein>
<reference evidence="2 3" key="1">
    <citation type="submission" date="2014-09" db="EMBL/GenBank/DDBJ databases">
        <title>Genome sequences of Lysobacter dokdonensis DS-58.</title>
        <authorList>
            <person name="Kim J.F."/>
            <person name="Kwak M.-J."/>
        </authorList>
    </citation>
    <scope>NUCLEOTIDE SEQUENCE [LARGE SCALE GENOMIC DNA]</scope>
    <source>
        <strain evidence="2 3">DS-58</strain>
    </source>
</reference>
<accession>A0A0A2WHU5</accession>
<evidence type="ECO:0000313" key="3">
    <source>
        <dbReference type="Proteomes" id="UP000030518"/>
    </source>
</evidence>
<name>A0A0A2WHU5_9GAMM</name>